<feature type="compositionally biased region" description="Basic and acidic residues" evidence="8">
    <location>
        <begin position="184"/>
        <end position="194"/>
    </location>
</feature>
<proteinExistence type="inferred from homology"/>
<feature type="region of interest" description="Disordered" evidence="8">
    <location>
        <begin position="127"/>
        <end position="194"/>
    </location>
</feature>
<dbReference type="PANTHER" id="PTHR10252">
    <property type="entry name" value="HISTONE-LIKE TRANSCRIPTION FACTOR CCAAT-RELATED"/>
    <property type="match status" value="1"/>
</dbReference>
<dbReference type="Pfam" id="PF00125">
    <property type="entry name" value="Histone"/>
    <property type="match status" value="1"/>
</dbReference>
<dbReference type="GO" id="GO:0046982">
    <property type="term" value="F:protein heterodimerization activity"/>
    <property type="evidence" value="ECO:0007669"/>
    <property type="project" value="InterPro"/>
</dbReference>
<keyword evidence="5" id="KW-0804">Transcription</keyword>
<dbReference type="SUPFAM" id="SSF47113">
    <property type="entry name" value="Histone-fold"/>
    <property type="match status" value="1"/>
</dbReference>
<evidence type="ECO:0000313" key="11">
    <source>
        <dbReference type="Proteomes" id="UP000006319"/>
    </source>
</evidence>
<evidence type="ECO:0000256" key="4">
    <source>
        <dbReference type="ARBA" id="ARBA00023159"/>
    </source>
</evidence>
<feature type="compositionally biased region" description="Polar residues" evidence="8">
    <location>
        <begin position="367"/>
        <end position="376"/>
    </location>
</feature>
<comment type="subcellular location">
    <subcellularLocation>
        <location evidence="1">Nucleus</location>
    </subcellularLocation>
</comment>
<dbReference type="eggNOG" id="KOG1657">
    <property type="taxonomic scope" value="Eukaryota"/>
</dbReference>
<feature type="domain" description="Core Histone H2A/H2B/H3" evidence="9">
    <location>
        <begin position="15"/>
        <end position="101"/>
    </location>
</feature>
<dbReference type="Proteomes" id="UP000006319">
    <property type="component" value="Chromosome 12"/>
</dbReference>
<dbReference type="AlphaFoldDB" id="K6UEE1"/>
<keyword evidence="4" id="KW-0010">Activator</keyword>
<feature type="compositionally biased region" description="Low complexity" evidence="8">
    <location>
        <begin position="164"/>
        <end position="182"/>
    </location>
</feature>
<evidence type="ECO:0000256" key="3">
    <source>
        <dbReference type="ARBA" id="ARBA00023125"/>
    </source>
</evidence>
<dbReference type="InterPro" id="IPR007125">
    <property type="entry name" value="H2A/H2B/H3"/>
</dbReference>
<feature type="compositionally biased region" description="Gly residues" evidence="8">
    <location>
        <begin position="142"/>
        <end position="163"/>
    </location>
</feature>
<comment type="similarity">
    <text evidence="7">Belongs to the NFYC/HAP5 subunit family.</text>
</comment>
<name>K6UEE1_PLACD</name>
<dbReference type="InterPro" id="IPR050568">
    <property type="entry name" value="Transcr_DNA_Rep_Reg"/>
</dbReference>
<evidence type="ECO:0000313" key="10">
    <source>
        <dbReference type="EMBL" id="GAB68191.1"/>
    </source>
</evidence>
<evidence type="ECO:0000256" key="6">
    <source>
        <dbReference type="ARBA" id="ARBA00023242"/>
    </source>
</evidence>
<keyword evidence="3" id="KW-0238">DNA-binding</keyword>
<organism evidence="10 11">
    <name type="scientific">Plasmodium cynomolgi (strain B)</name>
    <dbReference type="NCBI Taxonomy" id="1120755"/>
    <lineage>
        <taxon>Eukaryota</taxon>
        <taxon>Sar</taxon>
        <taxon>Alveolata</taxon>
        <taxon>Apicomplexa</taxon>
        <taxon>Aconoidasida</taxon>
        <taxon>Haemosporida</taxon>
        <taxon>Plasmodiidae</taxon>
        <taxon>Plasmodium</taxon>
        <taxon>Plasmodium (Plasmodium)</taxon>
    </lineage>
</organism>
<dbReference type="InterPro" id="IPR009072">
    <property type="entry name" value="Histone-fold"/>
</dbReference>
<dbReference type="KEGG" id="pcy:PCYB_127560"/>
<evidence type="ECO:0000256" key="2">
    <source>
        <dbReference type="ARBA" id="ARBA00023015"/>
    </source>
</evidence>
<dbReference type="CDD" id="cd22908">
    <property type="entry name" value="HFD_NFYC-like"/>
    <property type="match status" value="1"/>
</dbReference>
<evidence type="ECO:0000256" key="8">
    <source>
        <dbReference type="SAM" id="MobiDB-lite"/>
    </source>
</evidence>
<dbReference type="GeneID" id="14694564"/>
<dbReference type="EMBL" id="DF157104">
    <property type="protein sequence ID" value="GAB68191.1"/>
    <property type="molecule type" value="Genomic_DNA"/>
</dbReference>
<keyword evidence="2" id="KW-0805">Transcription regulation</keyword>
<dbReference type="RefSeq" id="XP_004224138.1">
    <property type="nucleotide sequence ID" value="XM_004224090.1"/>
</dbReference>
<dbReference type="Gene3D" id="1.10.20.10">
    <property type="entry name" value="Histone, subunit A"/>
    <property type="match status" value="1"/>
</dbReference>
<dbReference type="GO" id="GO:0000981">
    <property type="term" value="F:DNA-binding transcription factor activity, RNA polymerase II-specific"/>
    <property type="evidence" value="ECO:0007669"/>
    <property type="project" value="TreeGrafter"/>
</dbReference>
<feature type="compositionally biased region" description="Low complexity" evidence="8">
    <location>
        <begin position="127"/>
        <end position="141"/>
    </location>
</feature>
<dbReference type="OMA" id="MITNDSR"/>
<evidence type="ECO:0000259" key="9">
    <source>
        <dbReference type="Pfam" id="PF00125"/>
    </source>
</evidence>
<dbReference type="OrthoDB" id="1272441at2759"/>
<reference evidence="10 11" key="1">
    <citation type="journal article" date="2012" name="Nat. Genet.">
        <title>Plasmodium cynomolgi genome sequences provide insight into Plasmodium vivax and the monkey malaria clade.</title>
        <authorList>
            <person name="Tachibana S."/>
            <person name="Sullivan S.A."/>
            <person name="Kawai S."/>
            <person name="Nakamura S."/>
            <person name="Kim H.R."/>
            <person name="Goto N."/>
            <person name="Arisue N."/>
            <person name="Palacpac N.M.Q."/>
            <person name="Honma H."/>
            <person name="Yagi M."/>
            <person name="Tougan T."/>
            <person name="Katakai Y."/>
            <person name="Kaneko O."/>
            <person name="Mita T."/>
            <person name="Kita K."/>
            <person name="Yasutomi Y."/>
            <person name="Sutton P.L."/>
            <person name="Shakhbatyan R."/>
            <person name="Horii T."/>
            <person name="Yasunaga T."/>
            <person name="Barnwell J.W."/>
            <person name="Escalante A.A."/>
            <person name="Carlton J.M."/>
            <person name="Tanabe K."/>
        </authorList>
    </citation>
    <scope>NUCLEOTIDE SEQUENCE [LARGE SCALE GENOMIC DNA]</scope>
    <source>
        <strain evidence="10 11">B</strain>
    </source>
</reference>
<keyword evidence="6" id="KW-0539">Nucleus</keyword>
<dbReference type="PANTHER" id="PTHR10252:SF8">
    <property type="entry name" value="NUCLEAR TRANSCRIPTION FACTOR Y SUBUNIT GAMMA"/>
    <property type="match status" value="1"/>
</dbReference>
<dbReference type="VEuPathDB" id="PlasmoDB:PCYB_127560"/>
<keyword evidence="11" id="KW-1185">Reference proteome</keyword>
<evidence type="ECO:0000256" key="7">
    <source>
        <dbReference type="ARBA" id="ARBA00038129"/>
    </source>
</evidence>
<evidence type="ECO:0000256" key="1">
    <source>
        <dbReference type="ARBA" id="ARBA00004123"/>
    </source>
</evidence>
<feature type="region of interest" description="Disordered" evidence="8">
    <location>
        <begin position="730"/>
        <end position="752"/>
    </location>
</feature>
<gene>
    <name evidence="10" type="ORF">PCYB_127560</name>
</gene>
<accession>K6UEE1</accession>
<protein>
    <submittedName>
        <fullName evidence="10">Histone</fullName>
    </submittedName>
</protein>
<feature type="region of interest" description="Disordered" evidence="8">
    <location>
        <begin position="339"/>
        <end position="376"/>
    </location>
</feature>
<dbReference type="GO" id="GO:0000978">
    <property type="term" value="F:RNA polymerase II cis-regulatory region sequence-specific DNA binding"/>
    <property type="evidence" value="ECO:0007669"/>
    <property type="project" value="TreeGrafter"/>
</dbReference>
<sequence>MNVKNVKDDEVDTFWKNQLAEISNMSVEDLRTHNLPISRIKKIMKEDDEIKSNQMVSADTPVLLAKACELFIMELTNYAWKFTEESKRRTLQRQDVISAACKRDIFDFLIDLIPIEERIKFINLNVKGNSKRNNNGSSSSGNGSGDGSQGGGNHGGGNLGSGNHGSDNYGNGNYGNDNYGNDNHGGDNHGNDNHRVDFDTVKQYYNLYSSACNDKGSVSMQALNAELAEMAELAEKELNAANAVTAANLATENGMGANGMGANGMGANRIAANGIAANGITANGTIANMANLRDVAQEFEANLNALYKSNDPDNASTPPPNHAANIANNLFLSFNQNSHLTEEHSSSNSNHGGCMHNTKGSDETHRNSLNSSGNQYTQVSGITKYNSRGSCSSNNQGSTSEHFGNNSINANHVNFKYYSSLNDNMARQSKQEYINNILNESSNLYHEMHQNIPISRTVNIPSTLQNKDLNSGNIPSYQKLQELKNKFGYSMQTGNIPNVSNVSNISNVSNLSILSNVSNLSNLSNVSNVSNDNGYIGDNEYMGNIHLNPNLHLTSLSSSYNAMPSTHHAMAQYNMVNNDDMRKPKVGAHKQVLQVQNTRDVNTRDVNMWDVQPQDAHPNGVSANYQRHQSGKSDDKSSDDMNPQQSYVYNYHHPGCNKMGLNVVSSHILNGNLMNNMQNVCLNDSIVPRNNTPLNPEPSCSSSLEHRNAQNGELPKMMATQMITNSQINTFDKNRNSKKNNRSKQGNILLNDCNSLPANRTNDMMSLNSIPTKSNIEINKDMINNYFKLNNNGITATSTTTSTAATTAATNISAIQNRKGHGNHSAHKGNSSLVGDNRISDGLLHEGLLTEGLLSDGLLSEGLLSEGMLNDGALNDGTLNDGMLNDGMLNDGMLNDGLLNDGMLNEELLNEGVRNEDLMSEDLLNEDMINDGHINSGRLKNSMLNSAHRMADQFSGQLNIQPNSNMSAPMNKQINARMAENGLNEILNNSENTVAKNTAINMINQNIDNSVSHNHLSNIVPNMKPTAQQNVKLNVHSKMYVNPNAQGVSSYQPTHQYSAQEKNYACNYNPQQYHSNKVKEKTHSFL</sequence>
<dbReference type="PhylomeDB" id="K6UEE1"/>
<dbReference type="GO" id="GO:0005634">
    <property type="term" value="C:nucleus"/>
    <property type="evidence" value="ECO:0007669"/>
    <property type="project" value="UniProtKB-SubCell"/>
</dbReference>
<feature type="region of interest" description="Disordered" evidence="8">
    <location>
        <begin position="611"/>
        <end position="648"/>
    </location>
</feature>
<evidence type="ECO:0000256" key="5">
    <source>
        <dbReference type="ARBA" id="ARBA00023163"/>
    </source>
</evidence>
<dbReference type="FunFam" id="1.10.20.10:FF:000062">
    <property type="entry name" value="Nuclear transcription factor Y subunit C"/>
    <property type="match status" value="1"/>
</dbReference>